<feature type="transmembrane region" description="Helical" evidence="12">
    <location>
        <begin position="131"/>
        <end position="151"/>
    </location>
</feature>
<accession>A0A6V7S9V2</accession>
<dbReference type="InterPro" id="IPR001757">
    <property type="entry name" value="P_typ_ATPase"/>
</dbReference>
<proteinExistence type="inferred from homology"/>
<dbReference type="SUPFAM" id="SSF81653">
    <property type="entry name" value="Calcium ATPase, transduction domain A"/>
    <property type="match status" value="1"/>
</dbReference>
<dbReference type="SUPFAM" id="SSF81665">
    <property type="entry name" value="Calcium ATPase, transmembrane domain M"/>
    <property type="match status" value="1"/>
</dbReference>
<evidence type="ECO:0000256" key="12">
    <source>
        <dbReference type="SAM" id="Phobius"/>
    </source>
</evidence>
<evidence type="ECO:0000256" key="4">
    <source>
        <dbReference type="ARBA" id="ARBA00022723"/>
    </source>
</evidence>
<keyword evidence="5" id="KW-0547">Nucleotide-binding</keyword>
<evidence type="ECO:0000256" key="1">
    <source>
        <dbReference type="ARBA" id="ARBA00004141"/>
    </source>
</evidence>
<feature type="transmembrane region" description="Helical" evidence="12">
    <location>
        <begin position="652"/>
        <end position="671"/>
    </location>
</feature>
<dbReference type="InterPro" id="IPR023298">
    <property type="entry name" value="ATPase_P-typ_TM_dom_sf"/>
</dbReference>
<feature type="compositionally biased region" description="Polar residues" evidence="11">
    <location>
        <begin position="846"/>
        <end position="856"/>
    </location>
</feature>
<evidence type="ECO:0000256" key="2">
    <source>
        <dbReference type="ARBA" id="ARBA00006000"/>
    </source>
</evidence>
<protein>
    <submittedName>
        <fullName evidence="14">Cation transporting P-ATPase, putative</fullName>
    </submittedName>
</protein>
<dbReference type="NCBIfam" id="TIGR01494">
    <property type="entry name" value="ATPase_P-type"/>
    <property type="match status" value="1"/>
</dbReference>
<keyword evidence="3 12" id="KW-0812">Transmembrane</keyword>
<dbReference type="InterPro" id="IPR008250">
    <property type="entry name" value="ATPase_P-typ_transduc_dom_A_sf"/>
</dbReference>
<feature type="transmembrane region" description="Helical" evidence="12">
    <location>
        <begin position="1762"/>
        <end position="1782"/>
    </location>
</feature>
<feature type="compositionally biased region" description="Basic and acidic residues" evidence="11">
    <location>
        <begin position="830"/>
        <end position="845"/>
    </location>
</feature>
<feature type="compositionally biased region" description="Low complexity" evidence="11">
    <location>
        <begin position="815"/>
        <end position="828"/>
    </location>
</feature>
<name>A0A6V7S9V2_PLAVN</name>
<evidence type="ECO:0000256" key="10">
    <source>
        <dbReference type="ARBA" id="ARBA00023136"/>
    </source>
</evidence>
<feature type="transmembrane region" description="Helical" evidence="12">
    <location>
        <begin position="1670"/>
        <end position="1690"/>
    </location>
</feature>
<feature type="transmembrane region" description="Helical" evidence="12">
    <location>
        <begin position="1711"/>
        <end position="1734"/>
    </location>
</feature>
<keyword evidence="7" id="KW-0460">Magnesium</keyword>
<feature type="region of interest" description="Disordered" evidence="11">
    <location>
        <begin position="1361"/>
        <end position="1412"/>
    </location>
</feature>
<gene>
    <name evidence="14" type="ORF">PVLDE_1100380</name>
</gene>
<dbReference type="InterPro" id="IPR006544">
    <property type="entry name" value="P-type_TPase_V"/>
</dbReference>
<feature type="transmembrane region" description="Helical" evidence="12">
    <location>
        <begin position="462"/>
        <end position="482"/>
    </location>
</feature>
<dbReference type="VEuPathDB" id="PlasmoDB:PVLDE_1100380"/>
<feature type="transmembrane region" description="Helical" evidence="12">
    <location>
        <begin position="1794"/>
        <end position="1812"/>
    </location>
</feature>
<evidence type="ECO:0000256" key="7">
    <source>
        <dbReference type="ARBA" id="ARBA00022842"/>
    </source>
</evidence>
<dbReference type="EMBL" id="LR865373">
    <property type="protein sequence ID" value="CAD2094724.1"/>
    <property type="molecule type" value="Genomic_DNA"/>
</dbReference>
<dbReference type="PANTHER" id="PTHR45630:SF11">
    <property type="entry name" value="CATION-TRANSPORTING P-TYPE ATPASE N-TERMINAL DOMAIN-CONTAINING PROTEIN"/>
    <property type="match status" value="1"/>
</dbReference>
<feature type="compositionally biased region" description="Polar residues" evidence="11">
    <location>
        <begin position="789"/>
        <end position="814"/>
    </location>
</feature>
<dbReference type="Gene3D" id="1.20.1110.10">
    <property type="entry name" value="Calcium-transporting ATPase, transmembrane domain"/>
    <property type="match status" value="1"/>
</dbReference>
<dbReference type="GO" id="GO:0005524">
    <property type="term" value="F:ATP binding"/>
    <property type="evidence" value="ECO:0007669"/>
    <property type="project" value="UniProtKB-KW"/>
</dbReference>
<feature type="region of interest" description="Disordered" evidence="11">
    <location>
        <begin position="993"/>
        <end position="1013"/>
    </location>
</feature>
<feature type="region of interest" description="Disordered" evidence="11">
    <location>
        <begin position="893"/>
        <end position="929"/>
    </location>
</feature>
<sequence>MVNFCRSDKLLIEYSELRCICFFYIFLLLCFFIWVLHKRWVRNNIEKKHKLKNYETIFKSENVEFFNYIYETNDPNEVVVKQEGYKNCYIGFLLKKISIFLYICTHIIIIILISNEYCIKINNEILWNGRAFEFFVFFLLSFTITYGILIIRKHIQGLFLKPALLKDSDYIIVYTLNEEYTNFYNSQYSKKFTKYFKKCISYINYWIHIFSKKKNILIKKWDLQKYAIPYLQIFCDCLDFAQTYISLPAFLEQIIQNIKEYIKQSEESYTNKNTHSFHDTKKKPHNFYENSLFNEDNVEPLPNPEPRNSINNIGSSQNILEQIKRKKKQNDDNKSVCGNFSNISDYEDDETPKKKFKLHKVQVKTNEKNVKYFFFRSMKYLYNEEKDAFINISHSIEEKVNNFNFNYILKKGGLNNNEIINNINQYGYNNIHLEVNSFFTNLKRELLDGIYMFQLFLTYKNLFWKEMITSIIWIFISILTVIKKVLKNQKNKKEIYDNIQANSNINVTVYRNSLEQQISSNNLTIGDIIIIKSDMTVPCDCLLLTGQILVDESLLTGESRPMKKIAIPTENRGNNFKNEKEQNPDTSFSLNKQNKFNPNHMLYAGTNIISILNSPENIYAIVINVSIYTYKGKYMQNVLFPNPLLFKYDSQLPIVFMFTIIFSLFCFYFQIRSLGLNMTSVFYSIGTLSQILPVWTPVVLNIGLNISTNRLKKENHIRCIAPSRIPICGKIRIFFFDKTGTITNHNLEFSGIHFCNNIISPQKNIVSKFFEKKNIEPITNNDITTPTPASSHPNANPLTLTDLATNEQQNSQTRSLTNNVTNTNLSNNKQHSEKEDPQKGIDKNSVKNGENSKSGNSYYCSVYNEAGEEDNNSSAFNQINSSKNMIEKSINQNNKIENTDKSSSSEKDDFKSPNFSICEKNSRSGSGDLFQSYDEAEYQQHSENAPILDDKINHQSNNFDELRKSVENDETSNDNINLPTNSNNVNYFTNKQNVIDEENGKNKKSNSSLDDNYRKKSWIGDNNNISIINKHFIDSNSSINSVTSLLYNSKLVWANKITLENMPENYNLVVYALAGCSCIYADNNIIYGNEIDKKLYEATDMIIHNYINADNINVKRISLKLDSVYKSFDIIKTFEFDYYTKISTTLTYGYFDFPEKVYIVFSKGSFDKIYQRCIKTDELYFYKQKEQEYSKNGFYVIALAFKIIYDLPKNKSKNNFLNLTREEIETDMNFLSLIMFNNHIKVDAHYVIQTLKGSCIRPVILTGDNAYNCLYVGNKIGLFNNINTYESFYSLNVNSNDNIDYSHPQKNTNFSNQNRFNSSDIKFMSFENLFKYNSKSNHFNSSENYSQINKQYLQNYGYEEDGQETEPLNGSKKKRDQSQNLKENHNVNQLGNNNDGMMTKNQHNSKYNNTLNNANQYDSSILDTHASKAEEEYLLESYKNMNPINGKMHNYQIEEDNYEENIIIYGYLLNGELVFVNMQNDKKINNAIVLYKDIYKEIILTGEAYNYIRDHVFKIQKFEDEMNSNLINSNNAYKHNSKKIKQDPSIEEYKNFLLKVRIFSRLTPNNKMEIIKDFIKFDYISGMCGDGSNDCGALKTSHAGLALSNSDTSVVAPFSAKNENLKSVIDILREGRACLVTSINCYKYMLLYGFMISIIKIILFMRAHAIMSEYGYLFFDNVILLLLAKSMTLSKPEYKLKTQTPTSSIIGAQTILSLLCTLIVNFFFLYFIMFKFFFVCNLPSSYYINTSAPKSAWWLMSDNYESFLACIWFCFQIVNSAFILTLGGKYRKHIFTNYTFMTYYGLINLFLFYLTVGGPNKLTCLFRMNCNDEVSRQTKFKILELFSYSAGGLSFYGPNGNNILSTEIKIKFLFLNFLNIIINILISKYVLCERFYNIVRKIFKIQNRRVPT</sequence>
<dbReference type="Proteomes" id="UP000515308">
    <property type="component" value="Chromosome PVLDE_11"/>
</dbReference>
<evidence type="ECO:0000256" key="11">
    <source>
        <dbReference type="SAM" id="MobiDB-lite"/>
    </source>
</evidence>
<feature type="compositionally biased region" description="Basic and acidic residues" evidence="11">
    <location>
        <begin position="897"/>
        <end position="911"/>
    </location>
</feature>
<dbReference type="PANTHER" id="PTHR45630">
    <property type="entry name" value="CATION-TRANSPORTING ATPASE-RELATED"/>
    <property type="match status" value="1"/>
</dbReference>
<feature type="transmembrane region" description="Helical" evidence="12">
    <location>
        <begin position="99"/>
        <end position="119"/>
    </location>
</feature>
<dbReference type="SUPFAM" id="SSF56784">
    <property type="entry name" value="HAD-like"/>
    <property type="match status" value="1"/>
</dbReference>
<feature type="transmembrane region" description="Helical" evidence="12">
    <location>
        <begin position="1868"/>
        <end position="1887"/>
    </location>
</feature>
<organism evidence="14 15">
    <name type="scientific">Plasmodium vinckei lentum</name>
    <dbReference type="NCBI Taxonomy" id="138297"/>
    <lineage>
        <taxon>Eukaryota</taxon>
        <taxon>Sar</taxon>
        <taxon>Alveolata</taxon>
        <taxon>Apicomplexa</taxon>
        <taxon>Aconoidasida</taxon>
        <taxon>Haemosporida</taxon>
        <taxon>Plasmodiidae</taxon>
        <taxon>Plasmodium</taxon>
        <taxon>Plasmodium (Vinckeia)</taxon>
    </lineage>
</organism>
<evidence type="ECO:0000256" key="9">
    <source>
        <dbReference type="ARBA" id="ARBA00022989"/>
    </source>
</evidence>
<comment type="subcellular location">
    <subcellularLocation>
        <location evidence="1">Membrane</location>
        <topology evidence="1">Multi-pass membrane protein</topology>
    </subcellularLocation>
</comment>
<evidence type="ECO:0000256" key="8">
    <source>
        <dbReference type="ARBA" id="ARBA00022967"/>
    </source>
</evidence>
<dbReference type="GO" id="GO:0019829">
    <property type="term" value="F:ATPase-coupled monoatomic cation transmembrane transporter activity"/>
    <property type="evidence" value="ECO:0007669"/>
    <property type="project" value="TreeGrafter"/>
</dbReference>
<dbReference type="Gene3D" id="3.40.50.1000">
    <property type="entry name" value="HAD superfamily/HAD-like"/>
    <property type="match status" value="2"/>
</dbReference>
<keyword evidence="6" id="KW-0067">ATP-binding</keyword>
<dbReference type="Pfam" id="PF13246">
    <property type="entry name" value="Cation_ATPase"/>
    <property type="match status" value="1"/>
</dbReference>
<evidence type="ECO:0000313" key="15">
    <source>
        <dbReference type="Proteomes" id="UP000515308"/>
    </source>
</evidence>
<dbReference type="InterPro" id="IPR059000">
    <property type="entry name" value="ATPase_P-type_domA"/>
</dbReference>
<evidence type="ECO:0000256" key="5">
    <source>
        <dbReference type="ARBA" id="ARBA00022741"/>
    </source>
</evidence>
<feature type="region of interest" description="Disordered" evidence="11">
    <location>
        <begin position="779"/>
        <end position="856"/>
    </location>
</feature>
<dbReference type="Gene3D" id="3.40.1110.10">
    <property type="entry name" value="Calcium-transporting ATPase, cytoplasmic domain N"/>
    <property type="match status" value="1"/>
</dbReference>
<comment type="similarity">
    <text evidence="2">Belongs to the cation transport ATPase (P-type) (TC 3.A.3) family. Type V subfamily.</text>
</comment>
<feature type="domain" description="P-type ATPase A" evidence="13">
    <location>
        <begin position="505"/>
        <end position="637"/>
    </location>
</feature>
<feature type="compositionally biased region" description="Low complexity" evidence="11">
    <location>
        <begin position="779"/>
        <end position="788"/>
    </location>
</feature>
<feature type="compositionally biased region" description="Polar residues" evidence="11">
    <location>
        <begin position="1378"/>
        <end position="1412"/>
    </location>
</feature>
<dbReference type="Gene3D" id="2.70.150.10">
    <property type="entry name" value="Calcium-transporting ATPase, cytoplasmic transduction domain A"/>
    <property type="match status" value="1"/>
</dbReference>
<evidence type="ECO:0000256" key="6">
    <source>
        <dbReference type="ARBA" id="ARBA00022840"/>
    </source>
</evidence>
<dbReference type="GO" id="GO:0016887">
    <property type="term" value="F:ATP hydrolysis activity"/>
    <property type="evidence" value="ECO:0007669"/>
    <property type="project" value="InterPro"/>
</dbReference>
<keyword evidence="10 12" id="KW-0472">Membrane</keyword>
<feature type="transmembrane region" description="Helical" evidence="12">
    <location>
        <begin position="20"/>
        <end position="37"/>
    </location>
</feature>
<keyword evidence="9 12" id="KW-1133">Transmembrane helix</keyword>
<evidence type="ECO:0000259" key="13">
    <source>
        <dbReference type="Pfam" id="PF00122"/>
    </source>
</evidence>
<evidence type="ECO:0000256" key="3">
    <source>
        <dbReference type="ARBA" id="ARBA00022692"/>
    </source>
</evidence>
<dbReference type="GO" id="GO:0016020">
    <property type="term" value="C:membrane"/>
    <property type="evidence" value="ECO:0007669"/>
    <property type="project" value="UniProtKB-SubCell"/>
</dbReference>
<dbReference type="InterPro" id="IPR036412">
    <property type="entry name" value="HAD-like_sf"/>
</dbReference>
<dbReference type="GO" id="GO:0140358">
    <property type="term" value="F:P-type transmembrane transporter activity"/>
    <property type="evidence" value="ECO:0007669"/>
    <property type="project" value="InterPro"/>
</dbReference>
<feature type="transmembrane region" description="Helical" evidence="12">
    <location>
        <begin position="1645"/>
        <end position="1664"/>
    </location>
</feature>
<dbReference type="SUPFAM" id="SSF81660">
    <property type="entry name" value="Metal cation-transporting ATPase, ATP-binding domain N"/>
    <property type="match status" value="1"/>
</dbReference>
<reference evidence="14 15" key="1">
    <citation type="submission" date="2020-08" db="EMBL/GenBank/DDBJ databases">
        <authorList>
            <person name="Ramaprasad A."/>
        </authorList>
    </citation>
    <scope>NUCLEOTIDE SEQUENCE [LARGE SCALE GENOMIC DNA]</scope>
</reference>
<dbReference type="InterPro" id="IPR023214">
    <property type="entry name" value="HAD_sf"/>
</dbReference>
<feature type="transmembrane region" description="Helical" evidence="12">
    <location>
        <begin position="683"/>
        <end position="704"/>
    </location>
</feature>
<keyword evidence="4" id="KW-0479">Metal-binding</keyword>
<dbReference type="Pfam" id="PF00122">
    <property type="entry name" value="E1-E2_ATPase"/>
    <property type="match status" value="1"/>
</dbReference>
<evidence type="ECO:0000313" key="14">
    <source>
        <dbReference type="EMBL" id="CAD2094724.1"/>
    </source>
</evidence>
<dbReference type="GO" id="GO:0046872">
    <property type="term" value="F:metal ion binding"/>
    <property type="evidence" value="ECO:0007669"/>
    <property type="project" value="UniProtKB-KW"/>
</dbReference>
<keyword evidence="8" id="KW-1278">Translocase</keyword>
<dbReference type="InterPro" id="IPR023299">
    <property type="entry name" value="ATPase_P-typ_cyto_dom_N"/>
</dbReference>
<feature type="region of interest" description="Disordered" evidence="11">
    <location>
        <begin position="294"/>
        <end position="315"/>
    </location>
</feature>